<dbReference type="AlphaFoldDB" id="A0AAW4IRF6"/>
<evidence type="ECO:0000313" key="2">
    <source>
        <dbReference type="Proteomes" id="UP000664161"/>
    </source>
</evidence>
<proteinExistence type="predicted"/>
<evidence type="ECO:0000313" key="1">
    <source>
        <dbReference type="EMBL" id="MBO1516271.1"/>
    </source>
</evidence>
<organism evidence="1 2">
    <name type="scientific">Psychrobacter halodurans</name>
    <dbReference type="NCBI Taxonomy" id="2818439"/>
    <lineage>
        <taxon>Bacteria</taxon>
        <taxon>Pseudomonadati</taxon>
        <taxon>Pseudomonadota</taxon>
        <taxon>Gammaproteobacteria</taxon>
        <taxon>Moraxellales</taxon>
        <taxon>Moraxellaceae</taxon>
        <taxon>Psychrobacter</taxon>
    </lineage>
</organism>
<keyword evidence="2" id="KW-1185">Reference proteome</keyword>
<sequence>MITLSTFQEYLSATKLQSTTARRSVDSEARYLQTLLTGLPSQTHEAQAERLEEILKVLQAADMEDEQRLKLTACVIEAAEQLIVALRQHYIYETTAFSEAQMAYVAQVRSLYYLIIMIYDGVIQREMTSSIHPANSATKNGWQRYFHHEKRASAVLALAIYQSLLMYQKLLGEAALCYQKPSSYLWPKINQLYYLAHQQRLTLMNLSAHTLTQRADSIHRLYCQLCLHSLLNVRAMRRPNILLVQRLLPEWAEHLLATIEPESETRVFVNLKDSQPPTYLTAHSCINPYEDRYECLFIELTPMITYLQARRQALIREGREAVACALLNKVIMTLTYRYLQPQLTLPTKYSSKQDAVVISGFNDMHYRVSQGCSLTRLIVANELPEAHRPHYDTHQLPINTHTRLNAETFDGDDTLSLFRILRLRAEPASMPPDRQPPMRTGQLDLSPLPIDAGIQHDTSHKTRDERVAAPVPLQIMRLFLLCRAETATALDCSIGLTRWVNADGATPEIEWQVLGHNPAACGLRVDGDDTRDRHFVPAFIMGKDEQLQTVASLIVPTAHFQVDDRVIMRINQQQTPLRLGRRLLMTDEFSQYEVLRL</sequence>
<dbReference type="Proteomes" id="UP000664161">
    <property type="component" value="Unassembled WGS sequence"/>
</dbReference>
<protein>
    <recommendedName>
        <fullName evidence="3">GTPase</fullName>
    </recommendedName>
</protein>
<evidence type="ECO:0008006" key="3">
    <source>
        <dbReference type="Google" id="ProtNLM"/>
    </source>
</evidence>
<reference evidence="1 2" key="1">
    <citation type="submission" date="2021-03" db="EMBL/GenBank/DDBJ databases">
        <authorList>
            <person name="Shang D.-D."/>
            <person name="Du Z.-J."/>
            <person name="Chen G.-J."/>
        </authorList>
    </citation>
    <scope>NUCLEOTIDE SEQUENCE [LARGE SCALE GENOMIC DNA]</scope>
    <source>
        <strain evidence="1 2">F2608</strain>
    </source>
</reference>
<comment type="caution">
    <text evidence="1">The sequence shown here is derived from an EMBL/GenBank/DDBJ whole genome shotgun (WGS) entry which is preliminary data.</text>
</comment>
<dbReference type="EMBL" id="JAGBKN010000004">
    <property type="protein sequence ID" value="MBO1516271.1"/>
    <property type="molecule type" value="Genomic_DNA"/>
</dbReference>
<name>A0AAW4IRF6_9GAMM</name>
<gene>
    <name evidence="1" type="ORF">J3491_02840</name>
</gene>
<dbReference type="RefSeq" id="WP_207969139.1">
    <property type="nucleotide sequence ID" value="NZ_JAGBKN010000004.1"/>
</dbReference>
<accession>A0AAW4IRF6</accession>